<accession>A0A7W9UG86</accession>
<sequence>MSSGSKNQLTLEVTAAIVTKYEAGASMARLKAEHHMTKRTVPTVLREEVW</sequence>
<dbReference type="EMBL" id="JACHIT010000001">
    <property type="protein sequence ID" value="MBB5912004.1"/>
    <property type="molecule type" value="Genomic_DNA"/>
</dbReference>
<proteinExistence type="predicted"/>
<organism evidence="1 2">
    <name type="scientific">Nocardia transvalensis</name>
    <dbReference type="NCBI Taxonomy" id="37333"/>
    <lineage>
        <taxon>Bacteria</taxon>
        <taxon>Bacillati</taxon>
        <taxon>Actinomycetota</taxon>
        <taxon>Actinomycetes</taxon>
        <taxon>Mycobacteriales</taxon>
        <taxon>Nocardiaceae</taxon>
        <taxon>Nocardia</taxon>
    </lineage>
</organism>
<gene>
    <name evidence="1" type="ORF">BJY24_000871</name>
</gene>
<dbReference type="RefSeq" id="WP_157185746.1">
    <property type="nucleotide sequence ID" value="NZ_JACHIT010000001.1"/>
</dbReference>
<name>A0A7W9UG86_9NOCA</name>
<protein>
    <recommendedName>
        <fullName evidence="3">Transposase</fullName>
    </recommendedName>
</protein>
<evidence type="ECO:0000313" key="2">
    <source>
        <dbReference type="Proteomes" id="UP000540412"/>
    </source>
</evidence>
<dbReference type="AlphaFoldDB" id="A0A7W9UG86"/>
<comment type="caution">
    <text evidence="1">The sequence shown here is derived from an EMBL/GenBank/DDBJ whole genome shotgun (WGS) entry which is preliminary data.</text>
</comment>
<evidence type="ECO:0008006" key="3">
    <source>
        <dbReference type="Google" id="ProtNLM"/>
    </source>
</evidence>
<keyword evidence="2" id="KW-1185">Reference proteome</keyword>
<dbReference type="Proteomes" id="UP000540412">
    <property type="component" value="Unassembled WGS sequence"/>
</dbReference>
<reference evidence="1 2" key="1">
    <citation type="submission" date="2020-08" db="EMBL/GenBank/DDBJ databases">
        <title>Sequencing the genomes of 1000 actinobacteria strains.</title>
        <authorList>
            <person name="Klenk H.-P."/>
        </authorList>
    </citation>
    <scope>NUCLEOTIDE SEQUENCE [LARGE SCALE GENOMIC DNA]</scope>
    <source>
        <strain evidence="1 2">DSM 43582</strain>
    </source>
</reference>
<evidence type="ECO:0000313" key="1">
    <source>
        <dbReference type="EMBL" id="MBB5912004.1"/>
    </source>
</evidence>